<protein>
    <submittedName>
        <fullName evidence="5">Adenylate cyclase / Guanylate cyclase</fullName>
        <ecNumber evidence="5">4.6.1.1</ecNumber>
        <ecNumber evidence="5">4.6.1.2</ecNumber>
    </submittedName>
</protein>
<dbReference type="Pfam" id="PF13191">
    <property type="entry name" value="AAA_16"/>
    <property type="match status" value="1"/>
</dbReference>
<dbReference type="EMBL" id="CADCTB010000207">
    <property type="protein sequence ID" value="CAA9272962.1"/>
    <property type="molecule type" value="Genomic_DNA"/>
</dbReference>
<dbReference type="Pfam" id="PF13240">
    <property type="entry name" value="Zn_Ribbon_1"/>
    <property type="match status" value="1"/>
</dbReference>
<dbReference type="Pfam" id="PF00211">
    <property type="entry name" value="Guanylate_cyc"/>
    <property type="match status" value="1"/>
</dbReference>
<dbReference type="PANTHER" id="PTHR16305:SF28">
    <property type="entry name" value="GUANYLATE CYCLASE DOMAIN-CONTAINING PROTEIN"/>
    <property type="match status" value="1"/>
</dbReference>
<evidence type="ECO:0000313" key="5">
    <source>
        <dbReference type="EMBL" id="CAA9272962.1"/>
    </source>
</evidence>
<gene>
    <name evidence="5" type="ORF">AVDCRST_MAG10-3397</name>
</gene>
<dbReference type="SMART" id="SM00044">
    <property type="entry name" value="CYCc"/>
    <property type="match status" value="1"/>
</dbReference>
<proteinExistence type="predicted"/>
<keyword evidence="2" id="KW-0067">ATP-binding</keyword>
<dbReference type="PROSITE" id="PS50005">
    <property type="entry name" value="TPR"/>
    <property type="match status" value="1"/>
</dbReference>
<dbReference type="PROSITE" id="PS50125">
    <property type="entry name" value="GUANYLATE_CYCLASE_2"/>
    <property type="match status" value="1"/>
</dbReference>
<evidence type="ECO:0000256" key="2">
    <source>
        <dbReference type="ARBA" id="ARBA00022840"/>
    </source>
</evidence>
<dbReference type="InterPro" id="IPR019734">
    <property type="entry name" value="TPR_rpt"/>
</dbReference>
<feature type="domain" description="Guanylate cyclase" evidence="4">
    <location>
        <begin position="41"/>
        <end position="171"/>
    </location>
</feature>
<dbReference type="GO" id="GO:0035556">
    <property type="term" value="P:intracellular signal transduction"/>
    <property type="evidence" value="ECO:0007669"/>
    <property type="project" value="InterPro"/>
</dbReference>
<dbReference type="Gene3D" id="3.30.70.1230">
    <property type="entry name" value="Nucleotide cyclase"/>
    <property type="match status" value="1"/>
</dbReference>
<name>A0A6J4J7X7_9ACTN</name>
<dbReference type="InterPro" id="IPR011990">
    <property type="entry name" value="TPR-like_helical_dom_sf"/>
</dbReference>
<accession>A0A6J4J7X7</accession>
<dbReference type="Gene3D" id="1.25.40.10">
    <property type="entry name" value="Tetratricopeptide repeat domain"/>
    <property type="match status" value="2"/>
</dbReference>
<dbReference type="SUPFAM" id="SSF52540">
    <property type="entry name" value="P-loop containing nucleoside triphosphate hydrolases"/>
    <property type="match status" value="1"/>
</dbReference>
<dbReference type="GO" id="GO:0004383">
    <property type="term" value="F:guanylate cyclase activity"/>
    <property type="evidence" value="ECO:0007669"/>
    <property type="project" value="UniProtKB-EC"/>
</dbReference>
<dbReference type="GO" id="GO:0004016">
    <property type="term" value="F:adenylate cyclase activity"/>
    <property type="evidence" value="ECO:0007669"/>
    <property type="project" value="UniProtKB-EC"/>
</dbReference>
<dbReference type="InterPro" id="IPR041664">
    <property type="entry name" value="AAA_16"/>
</dbReference>
<keyword evidence="1" id="KW-0547">Nucleotide-binding</keyword>
<dbReference type="InterPro" id="IPR026870">
    <property type="entry name" value="Zinc_ribbon_dom"/>
</dbReference>
<dbReference type="Pfam" id="PF13374">
    <property type="entry name" value="TPR_10"/>
    <property type="match status" value="1"/>
</dbReference>
<dbReference type="GO" id="GO:0005737">
    <property type="term" value="C:cytoplasm"/>
    <property type="evidence" value="ECO:0007669"/>
    <property type="project" value="TreeGrafter"/>
</dbReference>
<dbReference type="EC" id="4.6.1.2" evidence="5"/>
<keyword evidence="5" id="KW-0456">Lyase</keyword>
<dbReference type="GO" id="GO:0005524">
    <property type="term" value="F:ATP binding"/>
    <property type="evidence" value="ECO:0007669"/>
    <property type="project" value="UniProtKB-KW"/>
</dbReference>
<dbReference type="PANTHER" id="PTHR16305">
    <property type="entry name" value="TESTICULAR SOLUBLE ADENYLYL CYCLASE"/>
    <property type="match status" value="1"/>
</dbReference>
<evidence type="ECO:0000259" key="4">
    <source>
        <dbReference type="PROSITE" id="PS50125"/>
    </source>
</evidence>
<dbReference type="CDD" id="cd07302">
    <property type="entry name" value="CHD"/>
    <property type="match status" value="1"/>
</dbReference>
<sequence length="1069" mass="116090">MAGCPECGAENRDGSRFCSTCGASLLTERARASRSVRKAVTIVFSDVSGFTPLTASVDAERLGRVMKRYFGTMQAVIERHGGSVEKFIGDAIMAVFGIPRMHEDDALRAVRAATGMRDALDVLNSELEREWGITLEVHTGINTGEVATDESRGRGGVLLLGDAVNVAARLQQAAGPREILLGPSTHRLIEGAVESELLGPIVLKGKEQPIEVFRLLGMRAAHAAATRRMDTPLVGRQDEYSTMVAAFGRAVTSRSCQMVLVTGVAGVGKSRLVTEFVRTVQGEATVVQGHCPSYGEGITFWPLGEVIRQTAGITAEDALPDARDKLAAVVAGEADADAIVEDLGHLLGLTQTTVGPEVLFWGVRRALEAVARRRPLVAVFEDIHWAQPTFLELLGYIAEWTRDAPILLCCTARPEFSEANPDWGESGIVSRIDLSPLSQADSAALVGILLESDTAPERAWNRLIEAAQGNPLYLQEMVSMLIDDRLIRRTTAGWVPSVPLQDVTLPLTLQSLLVSRVDALETGDRQVIDVAAVMGTEFDRRPLLPLGAADNEQQLREALDRLIAKGFLRTATTGEEGLAFEHALVREATYNSMSKEARARLHEQFADWLERTPQTERAGESEEVLGYHLERAHQLGAELHPHDQHSRRLADRAGGYLARAGRKAFSRGDMVAAANLLSRAVNLLGPDDPIRLAELPTLSEALMMTGDLERAGATLDQALAEATERGERAVLAHVVLVQTTQRLFTQPEGWVEAARREVERAIPVFEELDDHLGLAHSWRLLSLIELSACRYAATGEAMDRSAHYARLAGDRRQELESLSWLPLPLFAGPTPVPEGIRQCQEILDRAEGDRKVEGTVLLIRAALEAMADDVDAARMTLGAAKEAFADLGLQFWIAGPAAQFGGWVELTAGDPVAAERELRPGYEALRQMGESSWLTTVTAFLARSMFAQERYEEAEEFARMTIETADSQDVYSQVVGRGVKARTLCVRGSVAEARALAEEAVQLAAGTDCLQLQADALMDLAEILRSQNQFEEAVRAAGEALRLHERKGNMPAARAARAQLGTLSSAAAP</sequence>
<keyword evidence="3" id="KW-0802">TPR repeat</keyword>
<feature type="repeat" description="TPR" evidence="3">
    <location>
        <begin position="1014"/>
        <end position="1047"/>
    </location>
</feature>
<reference evidence="5" key="1">
    <citation type="submission" date="2020-02" db="EMBL/GenBank/DDBJ databases">
        <authorList>
            <person name="Meier V. D."/>
        </authorList>
    </citation>
    <scope>NUCLEOTIDE SEQUENCE</scope>
    <source>
        <strain evidence="5">AVDCRST_MAG10</strain>
    </source>
</reference>
<dbReference type="InterPro" id="IPR029787">
    <property type="entry name" value="Nucleotide_cyclase"/>
</dbReference>
<dbReference type="SUPFAM" id="SSF48452">
    <property type="entry name" value="TPR-like"/>
    <property type="match status" value="1"/>
</dbReference>
<dbReference type="SUPFAM" id="SSF55073">
    <property type="entry name" value="Nucleotide cyclase"/>
    <property type="match status" value="1"/>
</dbReference>
<organism evidence="5">
    <name type="scientific">uncultured Acidimicrobiales bacterium</name>
    <dbReference type="NCBI Taxonomy" id="310071"/>
    <lineage>
        <taxon>Bacteria</taxon>
        <taxon>Bacillati</taxon>
        <taxon>Actinomycetota</taxon>
        <taxon>Acidimicrobiia</taxon>
        <taxon>Acidimicrobiales</taxon>
        <taxon>environmental samples</taxon>
    </lineage>
</organism>
<dbReference type="EC" id="4.6.1.1" evidence="5"/>
<dbReference type="InterPro" id="IPR001054">
    <property type="entry name" value="A/G_cyclase"/>
</dbReference>
<dbReference type="AlphaFoldDB" id="A0A6J4J7X7"/>
<dbReference type="InterPro" id="IPR027417">
    <property type="entry name" value="P-loop_NTPase"/>
</dbReference>
<evidence type="ECO:0000256" key="1">
    <source>
        <dbReference type="ARBA" id="ARBA00022741"/>
    </source>
</evidence>
<evidence type="ECO:0000256" key="3">
    <source>
        <dbReference type="PROSITE-ProRule" id="PRU00339"/>
    </source>
</evidence>